<name>A0A6S6T1W0_9GAMM</name>
<protein>
    <submittedName>
        <fullName evidence="2">Uncharacterized protein</fullName>
    </submittedName>
</protein>
<evidence type="ECO:0000313" key="2">
    <source>
        <dbReference type="EMBL" id="CAA6810677.1"/>
    </source>
</evidence>
<dbReference type="EMBL" id="CACVAT010000154">
    <property type="protein sequence ID" value="CAA6810677.1"/>
    <property type="molecule type" value="Genomic_DNA"/>
</dbReference>
<feature type="region of interest" description="Disordered" evidence="1">
    <location>
        <begin position="111"/>
        <end position="149"/>
    </location>
</feature>
<reference evidence="2" key="1">
    <citation type="submission" date="2020-01" db="EMBL/GenBank/DDBJ databases">
        <authorList>
            <person name="Meier V. D."/>
            <person name="Meier V D."/>
        </authorList>
    </citation>
    <scope>NUCLEOTIDE SEQUENCE</scope>
    <source>
        <strain evidence="2">HLG_WM_MAG_09</strain>
    </source>
</reference>
<gene>
    <name evidence="2" type="ORF">HELGO_WM32885</name>
</gene>
<dbReference type="AlphaFoldDB" id="A0A6S6T1W0"/>
<sequence>MSAYRIHEKQNNKSEMIKDYEQFGIIATKRKDCVAAGRWFIKAILLMPENDDSYLLGSLFKRSNLNFKSAERKDKRKLSKDWKEANLDKEIPLEKLDEVFSYVRGMIDQNPLHDPRSTTHAADNPAAPAHLNISDSSKQNPFHNSQSKN</sequence>
<proteinExistence type="predicted"/>
<evidence type="ECO:0000256" key="1">
    <source>
        <dbReference type="SAM" id="MobiDB-lite"/>
    </source>
</evidence>
<organism evidence="2">
    <name type="scientific">uncultured Thiotrichaceae bacterium</name>
    <dbReference type="NCBI Taxonomy" id="298394"/>
    <lineage>
        <taxon>Bacteria</taxon>
        <taxon>Pseudomonadati</taxon>
        <taxon>Pseudomonadota</taxon>
        <taxon>Gammaproteobacteria</taxon>
        <taxon>Thiotrichales</taxon>
        <taxon>Thiotrichaceae</taxon>
        <taxon>environmental samples</taxon>
    </lineage>
</organism>
<feature type="compositionally biased region" description="Polar residues" evidence="1">
    <location>
        <begin position="133"/>
        <end position="149"/>
    </location>
</feature>
<accession>A0A6S6T1W0</accession>